<sequence>MNRLLARAYEEKFLVEIIYCNKDNVFSKRSILVKAVNDNYVIAYCLTKKQTRIFKLEAILAVDKIRKTAS</sequence>
<dbReference type="RefSeq" id="WP_151536268.1">
    <property type="nucleotide sequence ID" value="NZ_WBOS01000011.1"/>
</dbReference>
<protein>
    <submittedName>
        <fullName evidence="1">WYL domain-containing protein</fullName>
    </submittedName>
</protein>
<evidence type="ECO:0000313" key="1">
    <source>
        <dbReference type="EMBL" id="KAB2331568.1"/>
    </source>
</evidence>
<name>A0A6L3V3D8_9BACI</name>
<dbReference type="Proteomes" id="UP000481030">
    <property type="component" value="Unassembled WGS sequence"/>
</dbReference>
<proteinExistence type="predicted"/>
<dbReference type="EMBL" id="WBOS01000011">
    <property type="protein sequence ID" value="KAB2331568.1"/>
    <property type="molecule type" value="Genomic_DNA"/>
</dbReference>
<dbReference type="PROSITE" id="PS52050">
    <property type="entry name" value="WYL"/>
    <property type="match status" value="1"/>
</dbReference>
<accession>A0A6L3V3D8</accession>
<dbReference type="OrthoDB" id="2112405at2"/>
<comment type="caution">
    <text evidence="1">The sequence shown here is derived from an EMBL/GenBank/DDBJ whole genome shotgun (WGS) entry which is preliminary data.</text>
</comment>
<dbReference type="AlphaFoldDB" id="A0A6L3V3D8"/>
<gene>
    <name evidence="1" type="ORF">F7731_18495</name>
</gene>
<organism evidence="1 2">
    <name type="scientific">Cytobacillus depressus</name>
    <dbReference type="NCBI Taxonomy" id="1602942"/>
    <lineage>
        <taxon>Bacteria</taxon>
        <taxon>Bacillati</taxon>
        <taxon>Bacillota</taxon>
        <taxon>Bacilli</taxon>
        <taxon>Bacillales</taxon>
        <taxon>Bacillaceae</taxon>
        <taxon>Cytobacillus</taxon>
    </lineage>
</organism>
<keyword evidence="2" id="KW-1185">Reference proteome</keyword>
<evidence type="ECO:0000313" key="2">
    <source>
        <dbReference type="Proteomes" id="UP000481030"/>
    </source>
</evidence>
<reference evidence="1 2" key="1">
    <citation type="journal article" date="2016" name="Antonie Van Leeuwenhoek">
        <title>Bacillus depressus sp. nov., isolated from soil of a sunflower field.</title>
        <authorList>
            <person name="Wei X."/>
            <person name="Xin D."/>
            <person name="Xin Y."/>
            <person name="Zhang H."/>
            <person name="Wang T."/>
            <person name="Zhang J."/>
        </authorList>
    </citation>
    <scope>NUCLEOTIDE SEQUENCE [LARGE SCALE GENOMIC DNA]</scope>
    <source>
        <strain evidence="1 2">BZ1</strain>
    </source>
</reference>